<keyword evidence="3" id="KW-1185">Reference proteome</keyword>
<name>A0ABR1LLT0_9PEZI</name>
<feature type="signal peptide" evidence="1">
    <location>
        <begin position="1"/>
        <end position="19"/>
    </location>
</feature>
<keyword evidence="1" id="KW-0732">Signal</keyword>
<feature type="chain" id="PRO_5045482145" evidence="1">
    <location>
        <begin position="20"/>
        <end position="311"/>
    </location>
</feature>
<reference evidence="2 3" key="1">
    <citation type="submission" date="2024-04" db="EMBL/GenBank/DDBJ databases">
        <title>Phyllosticta paracitricarpa is synonymous to the EU quarantine fungus P. citricarpa based on phylogenomic analyses.</title>
        <authorList>
            <consortium name="Lawrence Berkeley National Laboratory"/>
            <person name="Van Ingen-Buijs V.A."/>
            <person name="Van Westerhoven A.C."/>
            <person name="Haridas S."/>
            <person name="Skiadas P."/>
            <person name="Martin F."/>
            <person name="Groenewald J.Z."/>
            <person name="Crous P.W."/>
            <person name="Seidl M.F."/>
        </authorList>
    </citation>
    <scope>NUCLEOTIDE SEQUENCE [LARGE SCALE GENOMIC DNA]</scope>
    <source>
        <strain evidence="2 3">CBS 122670</strain>
    </source>
</reference>
<dbReference type="Proteomes" id="UP001365128">
    <property type="component" value="Unassembled WGS sequence"/>
</dbReference>
<comment type="caution">
    <text evidence="2">The sequence shown here is derived from an EMBL/GenBank/DDBJ whole genome shotgun (WGS) entry which is preliminary data.</text>
</comment>
<protein>
    <submittedName>
        <fullName evidence="2">Uncharacterized protein</fullName>
    </submittedName>
</protein>
<evidence type="ECO:0000313" key="2">
    <source>
        <dbReference type="EMBL" id="KAK7535670.1"/>
    </source>
</evidence>
<proteinExistence type="predicted"/>
<dbReference type="EMBL" id="JBBPDW010000038">
    <property type="protein sequence ID" value="KAK7535670.1"/>
    <property type="molecule type" value="Genomic_DNA"/>
</dbReference>
<organism evidence="2 3">
    <name type="scientific">Phyllosticta citricarpa</name>
    <dbReference type="NCBI Taxonomy" id="55181"/>
    <lineage>
        <taxon>Eukaryota</taxon>
        <taxon>Fungi</taxon>
        <taxon>Dikarya</taxon>
        <taxon>Ascomycota</taxon>
        <taxon>Pezizomycotina</taxon>
        <taxon>Dothideomycetes</taxon>
        <taxon>Dothideomycetes incertae sedis</taxon>
        <taxon>Botryosphaeriales</taxon>
        <taxon>Phyllostictaceae</taxon>
        <taxon>Phyllosticta</taxon>
    </lineage>
</organism>
<accession>A0ABR1LLT0</accession>
<evidence type="ECO:0000313" key="3">
    <source>
        <dbReference type="Proteomes" id="UP001365128"/>
    </source>
</evidence>
<sequence>MYSISNVVSLLSISPFAYGLFSSPPACKPQSQPNPIAKTYPKEVTGTLNGTLAVVPIPLSKAQEIIGHEYRILTEAYEKFLPNFPKDMYPAIIQAMQDHDVQSFGIKISDFTRISIEYPFVDLLNDGYTSFRYVPVQAMVSTNAVSILGSAAYGTYVLPSTFTPSCDPYDFYPDGPANTTFLDAYVGFDEFNGQPPSITTLFHAVDHDDHGEGDQGGPVLGPYSMQFYVNATNQPTYANPSRGCDNMIRFFSTSITAPPYQPVGVKGHVKVSDPFFPGGKEWDGVWGLRLDTAFIEHNFVKCEKLTGNSIS</sequence>
<gene>
    <name evidence="2" type="ORF">IWX46DRAFT_271580</name>
</gene>
<evidence type="ECO:0000256" key="1">
    <source>
        <dbReference type="SAM" id="SignalP"/>
    </source>
</evidence>